<evidence type="ECO:0000313" key="4">
    <source>
        <dbReference type="Proteomes" id="UP000782312"/>
    </source>
</evidence>
<protein>
    <recommendedName>
        <fullName evidence="5">Multidrug transporter</fullName>
    </recommendedName>
</protein>
<accession>A0A932MMP0</accession>
<proteinExistence type="predicted"/>
<sequence length="103" mass="10364">MLKTPAAALLAAILAAAPLAASAASPSGPASPYAPVDEGAVVVDLLLTRPFGLVAVAAGLVLYLPAALIQSIGGNPVEPIADALVRRPIAYTFERPLGHFPLD</sequence>
<name>A0A932MMP0_UNCTE</name>
<dbReference type="Proteomes" id="UP000782312">
    <property type="component" value="Unassembled WGS sequence"/>
</dbReference>
<feature type="transmembrane region" description="Helical" evidence="1">
    <location>
        <begin position="46"/>
        <end position="64"/>
    </location>
</feature>
<keyword evidence="2" id="KW-0732">Signal</keyword>
<feature type="chain" id="PRO_5036862598" description="Multidrug transporter" evidence="2">
    <location>
        <begin position="24"/>
        <end position="103"/>
    </location>
</feature>
<feature type="signal peptide" evidence="2">
    <location>
        <begin position="1"/>
        <end position="23"/>
    </location>
</feature>
<evidence type="ECO:0000256" key="2">
    <source>
        <dbReference type="SAM" id="SignalP"/>
    </source>
</evidence>
<comment type="caution">
    <text evidence="3">The sequence shown here is derived from an EMBL/GenBank/DDBJ whole genome shotgun (WGS) entry which is preliminary data.</text>
</comment>
<keyword evidence="1" id="KW-0472">Membrane</keyword>
<gene>
    <name evidence="3" type="ORF">HYZ11_03915</name>
</gene>
<dbReference type="AlphaFoldDB" id="A0A932MMP0"/>
<evidence type="ECO:0008006" key="5">
    <source>
        <dbReference type="Google" id="ProtNLM"/>
    </source>
</evidence>
<dbReference type="EMBL" id="JACPUR010000010">
    <property type="protein sequence ID" value="MBI3126732.1"/>
    <property type="molecule type" value="Genomic_DNA"/>
</dbReference>
<keyword evidence="1" id="KW-0812">Transmembrane</keyword>
<evidence type="ECO:0000256" key="1">
    <source>
        <dbReference type="SAM" id="Phobius"/>
    </source>
</evidence>
<evidence type="ECO:0000313" key="3">
    <source>
        <dbReference type="EMBL" id="MBI3126732.1"/>
    </source>
</evidence>
<reference evidence="3" key="1">
    <citation type="submission" date="2020-07" db="EMBL/GenBank/DDBJ databases">
        <title>Huge and variable diversity of episymbiotic CPR bacteria and DPANN archaea in groundwater ecosystems.</title>
        <authorList>
            <person name="He C.Y."/>
            <person name="Keren R."/>
            <person name="Whittaker M."/>
            <person name="Farag I.F."/>
            <person name="Doudna J."/>
            <person name="Cate J.H.D."/>
            <person name="Banfield J.F."/>
        </authorList>
    </citation>
    <scope>NUCLEOTIDE SEQUENCE</scope>
    <source>
        <strain evidence="3">NC_groundwater_763_Ag_S-0.2um_68_21</strain>
    </source>
</reference>
<organism evidence="3 4">
    <name type="scientific">Tectimicrobiota bacterium</name>
    <dbReference type="NCBI Taxonomy" id="2528274"/>
    <lineage>
        <taxon>Bacteria</taxon>
        <taxon>Pseudomonadati</taxon>
        <taxon>Nitrospinota/Tectimicrobiota group</taxon>
        <taxon>Candidatus Tectimicrobiota</taxon>
    </lineage>
</organism>
<keyword evidence="1" id="KW-1133">Transmembrane helix</keyword>